<comment type="similarity">
    <text evidence="1">Belongs to the intimin/invasin family.</text>
</comment>
<dbReference type="Proteomes" id="UP001301442">
    <property type="component" value="Chromosome"/>
</dbReference>
<dbReference type="EMBL" id="CP136600">
    <property type="protein sequence ID" value="WOH37842.1"/>
    <property type="molecule type" value="Genomic_DNA"/>
</dbReference>
<organism evidence="4 5">
    <name type="scientific">Thalassotalea fonticola</name>
    <dbReference type="NCBI Taxonomy" id="3065649"/>
    <lineage>
        <taxon>Bacteria</taxon>
        <taxon>Pseudomonadati</taxon>
        <taxon>Pseudomonadota</taxon>
        <taxon>Gammaproteobacteria</taxon>
        <taxon>Alteromonadales</taxon>
        <taxon>Colwelliaceae</taxon>
        <taxon>Thalassotalea</taxon>
    </lineage>
</organism>
<feature type="domain" description="Big-1" evidence="3">
    <location>
        <begin position="650"/>
        <end position="738"/>
    </location>
</feature>
<dbReference type="InterPro" id="IPR008964">
    <property type="entry name" value="Invasin/intimin_cell_adhesion"/>
</dbReference>
<feature type="domain" description="Big-1" evidence="3">
    <location>
        <begin position="750"/>
        <end position="838"/>
    </location>
</feature>
<protein>
    <submittedName>
        <fullName evidence="4">Ig-like domain-containing protein</fullName>
    </submittedName>
</protein>
<dbReference type="PROSITE" id="PS51257">
    <property type="entry name" value="PROKAR_LIPOPROTEIN"/>
    <property type="match status" value="1"/>
</dbReference>
<feature type="domain" description="Big-1" evidence="3">
    <location>
        <begin position="250"/>
        <end position="346"/>
    </location>
</feature>
<accession>A0ABZ0GPH0</accession>
<proteinExistence type="inferred from homology"/>
<feature type="signal peptide" evidence="2">
    <location>
        <begin position="1"/>
        <end position="20"/>
    </location>
</feature>
<feature type="chain" id="PRO_5046488206" evidence="2">
    <location>
        <begin position="21"/>
        <end position="1601"/>
    </location>
</feature>
<dbReference type="SUPFAM" id="SSF49373">
    <property type="entry name" value="Invasin/intimin cell-adhesion fragments"/>
    <property type="match status" value="10"/>
</dbReference>
<feature type="domain" description="Big-1" evidence="3">
    <location>
        <begin position="38"/>
        <end position="128"/>
    </location>
</feature>
<evidence type="ECO:0000256" key="1">
    <source>
        <dbReference type="ARBA" id="ARBA00010116"/>
    </source>
</evidence>
<reference evidence="4 5" key="1">
    <citation type="submission" date="2023-09" db="EMBL/GenBank/DDBJ databases">
        <authorList>
            <person name="Qi X."/>
        </authorList>
    </citation>
    <scope>NUCLEOTIDE SEQUENCE [LARGE SCALE GENOMIC DNA]</scope>
    <source>
        <strain evidence="4 5">S1-1</strain>
    </source>
</reference>
<evidence type="ECO:0000313" key="4">
    <source>
        <dbReference type="EMBL" id="WOH37842.1"/>
    </source>
</evidence>
<feature type="domain" description="Big-1" evidence="3">
    <location>
        <begin position="849"/>
        <end position="953"/>
    </location>
</feature>
<gene>
    <name evidence="4" type="ORF">RI844_00975</name>
</gene>
<dbReference type="InterPro" id="IPR013783">
    <property type="entry name" value="Ig-like_fold"/>
</dbReference>
<dbReference type="InterPro" id="IPR003344">
    <property type="entry name" value="Big_1_dom"/>
</dbReference>
<dbReference type="SMART" id="SM00634">
    <property type="entry name" value="BID_1"/>
    <property type="match status" value="9"/>
</dbReference>
<dbReference type="RefSeq" id="WP_348396620.1">
    <property type="nucleotide sequence ID" value="NZ_CP136600.1"/>
</dbReference>
<evidence type="ECO:0000313" key="5">
    <source>
        <dbReference type="Proteomes" id="UP001301442"/>
    </source>
</evidence>
<evidence type="ECO:0000259" key="3">
    <source>
        <dbReference type="PROSITE" id="PS51127"/>
    </source>
</evidence>
<dbReference type="PROSITE" id="PS51127">
    <property type="entry name" value="BIG1"/>
    <property type="match status" value="8"/>
</dbReference>
<keyword evidence="5" id="KW-1185">Reference proteome</keyword>
<feature type="domain" description="Big-1" evidence="3">
    <location>
        <begin position="350"/>
        <end position="438"/>
    </location>
</feature>
<dbReference type="Gene3D" id="2.60.40.10">
    <property type="entry name" value="Immunoglobulins"/>
    <property type="match status" value="12"/>
</dbReference>
<feature type="domain" description="Big-1" evidence="3">
    <location>
        <begin position="550"/>
        <end position="638"/>
    </location>
</feature>
<feature type="domain" description="Big-1" evidence="3">
    <location>
        <begin position="450"/>
        <end position="538"/>
    </location>
</feature>
<keyword evidence="2" id="KW-0732">Signal</keyword>
<evidence type="ECO:0000256" key="2">
    <source>
        <dbReference type="SAM" id="SignalP"/>
    </source>
</evidence>
<sequence length="1601" mass="159063">MKQFQHFFYLFLLMFLTACDGDSFTAEDKDDVNPLEPTTTVELTINNTYVDAATPATVTAKVQTDGVAVENIVVTFSSEIGLFDVESSTALTNSDGIATIGLTAGAVEGAGTITASIETGELGTIGFESAGDGIDPDANQNQGDTDNVVLVNMSISARQVSADTFQIVTANISDLDGPVEGAVVTFSATTGYLLPASGTALTNSNGDATIIINADNVEGAGNVIATAPNGESATIGFINAGDGGVIAGKQVKLSLSNNQVSAASPATVMVTVTDEDGAVAGEVVNFSSSIGVLNPFSGTALTNATGVATITLMAGNVEGAGLISAALVTGEFDSLGFSTAGDASEVAGNEVTLTASITNISDGTPSVLTATVTNAGDPVVGEVVNFSSTLGSLSPVSGTALTNASGQAVITLSAGTNAGAGVASVTLENGATDKVGFETAGDASLISGNSVTLSISATQVDEANPVTISALVSDENGPVVGEVISFSTSLGVFSPVSGTALTDGTGLATIVLTAGSIEGAGVVTATLASGELDTIGFTTLGDASEIAGKSVSVAISNASIDANTPATLTATVTDAGNPVAGEVVNFSATLGLLSPASGTALTDVNGLATITLNAGNVAGAGVASATLDSGATDQVGFETAGDANLISGNIVSLSISNTHVDEANPVTISAMVSDEDGPVVGQVIRFSSSLGVFAPVSGTALTDGTGLATIVLTAGSIEGAGVVTATLASGELGTIGFTTLGDASEIAGKSVSVVISNASIDANAPATLTATVTDAGNPVAGEVVNFSATLGLLSPASGTALTDVNGLATITLNAGNVAGAGVASATLDSGATDKVGFETAGDESSTVNTLTLTIDNTSIDKNTPATLTATLLNGSDPVAGDVVTFTTSLGLFAPASGTALTDVNGVATITLTAGDVEGAGLVTARSSNGQVDTVGFSTAGDQVSVISVDVILVEPGTSNEISVINATTPGQLIATVTGINKQVIVTFTTDIGEIPIPTAITDIGNNQAVVDIYAGNDLGAGTVTATLKDGETGEALLVVGANNLRMGSGMPFTENVAELTLAQVSAGGTSVVTVDIVDENDNPYTLPVEVSFSSNCALLGDSTLSSPITTSNGSASSTYLAQGCVGDDPITVSANAGGVNLTASTTINILGADAGSIEFISASPENISLKGVGGEESSVVKFRVLDTTGNPVNNTVVDFSLNTEVGGINLDPVSATSDNEGIVQTIVNSGTVATSVRVTASINGSLPLISSQSSLLVVSTGIPDQDSFSLYAEYLNPEGWDVFGTQVSVTASLADAFNNPVPNGTAISFTTEGGTIEPSCITTDGVCSVTWTSTNPKPEGNELGGPNVPEVINTMGQKFGGRATILATAIGEESFPDSNGNGRFDAAEMAAFAGNDVSGNPYDLPEAFVDHNEDGAFNLLATGGENEEFTDFNFDGLYDNADTMYNGSLCAEPAHVGCATEQSLNVRGSLVLVMSGSDAYLTVNATIDAHETIDDISDLVVNITGENTGAASVIIADLHNQPMPIGTIIEFTATAGSIVGPDTFTWSNDNHNGGRAFSVSIKGEDEAKSGGLIVQITTPSGASTTYSPVSIVIDEPAVVVP</sequence>
<name>A0ABZ0GPH0_9GAMM</name>